<accession>A0A1W6N3E8</accession>
<dbReference type="GO" id="GO:0005737">
    <property type="term" value="C:cytoplasm"/>
    <property type="evidence" value="ECO:0007669"/>
    <property type="project" value="TreeGrafter"/>
</dbReference>
<dbReference type="Proteomes" id="UP000237351">
    <property type="component" value="Chromosome"/>
</dbReference>
<dbReference type="InterPro" id="IPR023214">
    <property type="entry name" value="HAD_sf"/>
</dbReference>
<keyword evidence="2" id="KW-1185">Reference proteome</keyword>
<dbReference type="AlphaFoldDB" id="A0A1W6N3E8"/>
<protein>
    <submittedName>
        <fullName evidence="1">Uncharacterized protein</fullName>
    </submittedName>
</protein>
<dbReference type="InterPro" id="IPR006356">
    <property type="entry name" value="HAD-SF_hydro_IIA_hyp3"/>
</dbReference>
<gene>
    <name evidence="1" type="ORF">GQ61_02455</name>
</gene>
<dbReference type="Pfam" id="PF13344">
    <property type="entry name" value="Hydrolase_6"/>
    <property type="match status" value="1"/>
</dbReference>
<dbReference type="OrthoDB" id="9791073at2"/>
<evidence type="ECO:0000313" key="2">
    <source>
        <dbReference type="Proteomes" id="UP000237351"/>
    </source>
</evidence>
<proteinExistence type="predicted"/>
<dbReference type="GO" id="GO:0016791">
    <property type="term" value="F:phosphatase activity"/>
    <property type="evidence" value="ECO:0007669"/>
    <property type="project" value="TreeGrafter"/>
</dbReference>
<evidence type="ECO:0000313" key="1">
    <source>
        <dbReference type="EMBL" id="ARN84375.1"/>
    </source>
</evidence>
<dbReference type="PANTHER" id="PTHR19288">
    <property type="entry name" value="4-NITROPHENYLPHOSPHATASE-RELATED"/>
    <property type="match status" value="1"/>
</dbReference>
<dbReference type="NCBIfam" id="TIGR01459">
    <property type="entry name" value="HAD-SF-IIA-hyp4"/>
    <property type="match status" value="1"/>
</dbReference>
<sequence length="289" mass="32554">MTAKIIKHFEDLISQYDAYIFSVRGVFYEDEIVYEDAIQVIKNLSNLRKSVGMLSNARERSEEMMKFLESIGITPPHYQALMTAGEATYQHLSRQNDIRHAVLGKKCYFLGPQNGVRFLKDLNVNRTDLIEEASFILVYGSDGIHAKASDYRSILEQGLRHHIPMICISREPVSDGLEATALNPAKIGEAYEKMGGTVFVHGKPNASLFLKTSKDMNVADIKRVLVVGDSLNADIAGAKAAHMKSMLILSHLTRAELKLRQKNPSLEEIRDMAHEKGYNPLYIMSHLTW</sequence>
<reference evidence="1 2" key="1">
    <citation type="submission" date="2014-06" db="EMBL/GenBank/DDBJ databases">
        <title>The genome of the endonuclear symbiont Nucleicultrix amoebiphila.</title>
        <authorList>
            <person name="Schulz F."/>
            <person name="Horn M."/>
        </authorList>
    </citation>
    <scope>NUCLEOTIDE SEQUENCE [LARGE SCALE GENOMIC DNA]</scope>
    <source>
        <strain evidence="1 2">FS5</strain>
    </source>
</reference>
<dbReference type="SUPFAM" id="SSF56784">
    <property type="entry name" value="HAD-like"/>
    <property type="match status" value="1"/>
</dbReference>
<dbReference type="RefSeq" id="WP_085783760.1">
    <property type="nucleotide sequence ID" value="NZ_CP008743.1"/>
</dbReference>
<name>A0A1W6N3E8_9PROT</name>
<dbReference type="KEGG" id="naf:GQ61_02455"/>
<dbReference type="Gene3D" id="3.40.50.1000">
    <property type="entry name" value="HAD superfamily/HAD-like"/>
    <property type="match status" value="2"/>
</dbReference>
<dbReference type="PANTHER" id="PTHR19288:SF90">
    <property type="entry name" value="OS08G0542600 PROTEIN"/>
    <property type="match status" value="1"/>
</dbReference>
<dbReference type="EMBL" id="CP008743">
    <property type="protein sequence ID" value="ARN84375.1"/>
    <property type="molecule type" value="Genomic_DNA"/>
</dbReference>
<dbReference type="Pfam" id="PF13242">
    <property type="entry name" value="Hydrolase_like"/>
    <property type="match status" value="1"/>
</dbReference>
<organism evidence="1 2">
    <name type="scientific">Candidatus Nucleicultrix amoebiphila FS5</name>
    <dbReference type="NCBI Taxonomy" id="1414854"/>
    <lineage>
        <taxon>Bacteria</taxon>
        <taxon>Pseudomonadati</taxon>
        <taxon>Pseudomonadota</taxon>
        <taxon>Alphaproteobacteria</taxon>
        <taxon>Holosporales</taxon>
        <taxon>Candidatus Nucleicultricaceae</taxon>
        <taxon>Candidatus Nucleicultrix</taxon>
    </lineage>
</organism>
<dbReference type="STRING" id="1414854.GQ61_02455"/>
<dbReference type="InterPro" id="IPR006357">
    <property type="entry name" value="HAD-SF_hydro_IIA"/>
</dbReference>
<dbReference type="InterPro" id="IPR036412">
    <property type="entry name" value="HAD-like_sf"/>
</dbReference>